<dbReference type="CDD" id="cd02230">
    <property type="entry name" value="cupin_HP0902-like"/>
    <property type="match status" value="1"/>
</dbReference>
<dbReference type="SUPFAM" id="SSF51182">
    <property type="entry name" value="RmlC-like cupins"/>
    <property type="match status" value="1"/>
</dbReference>
<feature type="domain" description="Cupin type-2" evidence="1">
    <location>
        <begin position="40"/>
        <end position="105"/>
    </location>
</feature>
<keyword evidence="3" id="KW-1185">Reference proteome</keyword>
<organism evidence="2 3">
    <name type="scientific">Geothermobacter hydrogeniphilus</name>
    <dbReference type="NCBI Taxonomy" id="1969733"/>
    <lineage>
        <taxon>Bacteria</taxon>
        <taxon>Pseudomonadati</taxon>
        <taxon>Thermodesulfobacteriota</taxon>
        <taxon>Desulfuromonadia</taxon>
        <taxon>Desulfuromonadales</taxon>
        <taxon>Geothermobacteraceae</taxon>
        <taxon>Geothermobacter</taxon>
    </lineage>
</organism>
<dbReference type="InterPro" id="IPR014710">
    <property type="entry name" value="RmlC-like_jellyroll"/>
</dbReference>
<dbReference type="Proteomes" id="UP000193136">
    <property type="component" value="Unassembled WGS sequence"/>
</dbReference>
<dbReference type="InterPro" id="IPR013096">
    <property type="entry name" value="Cupin_2"/>
</dbReference>
<accession>A0A1X0XXJ2</accession>
<name>A0A1X0XXJ2_9BACT</name>
<sequence>MSEVNDLLAQTLDLNGLLDYQDGAVVSRTIIKKDTGTVTLFAFDKGEGLSEHTAPFDALVQITDGEAAITIAGEEHRVKAGQFIIMPADQPHSLKAITRYKMLLVMIKQ</sequence>
<proteinExistence type="predicted"/>
<evidence type="ECO:0000313" key="3">
    <source>
        <dbReference type="Proteomes" id="UP000193136"/>
    </source>
</evidence>
<evidence type="ECO:0000313" key="2">
    <source>
        <dbReference type="EMBL" id="ORJ57641.1"/>
    </source>
</evidence>
<gene>
    <name evidence="2" type="ORF">B5V00_12765</name>
</gene>
<dbReference type="EMBL" id="NAAD01000017">
    <property type="protein sequence ID" value="ORJ57641.1"/>
    <property type="molecule type" value="Genomic_DNA"/>
</dbReference>
<dbReference type="PANTHER" id="PTHR37694:SF1">
    <property type="entry name" value="SLR8022 PROTEIN"/>
    <property type="match status" value="1"/>
</dbReference>
<dbReference type="AlphaFoldDB" id="A0A1X0XXJ2"/>
<protein>
    <submittedName>
        <fullName evidence="2">Cupin</fullName>
    </submittedName>
</protein>
<dbReference type="Gene3D" id="2.60.120.10">
    <property type="entry name" value="Jelly Rolls"/>
    <property type="match status" value="1"/>
</dbReference>
<comment type="caution">
    <text evidence="2">The sequence shown here is derived from an EMBL/GenBank/DDBJ whole genome shotgun (WGS) entry which is preliminary data.</text>
</comment>
<evidence type="ECO:0000259" key="1">
    <source>
        <dbReference type="Pfam" id="PF07883"/>
    </source>
</evidence>
<dbReference type="PANTHER" id="PTHR37694">
    <property type="entry name" value="SLR8022 PROTEIN"/>
    <property type="match status" value="1"/>
</dbReference>
<dbReference type="OrthoDB" id="1121052at2"/>
<reference evidence="2 3" key="1">
    <citation type="submission" date="2017-03" db="EMBL/GenBank/DDBJ databases">
        <title>Genome sequence of Geothermobacter sp. EPR-M, Deep-Sea Iron Reducer.</title>
        <authorList>
            <person name="Tully B."/>
            <person name="Savalia P."/>
            <person name="Abuyen K."/>
            <person name="Baughan C."/>
            <person name="Romero E."/>
            <person name="Ronkowski C."/>
            <person name="Torres B."/>
            <person name="Tremblay J."/>
            <person name="Trujillo A."/>
            <person name="Tyler M."/>
            <person name="Perez-Rodriguez I."/>
            <person name="Amend J."/>
        </authorList>
    </citation>
    <scope>NUCLEOTIDE SEQUENCE [LARGE SCALE GENOMIC DNA]</scope>
    <source>
        <strain evidence="2 3">EPR-M</strain>
    </source>
</reference>
<dbReference type="RefSeq" id="WP_085011197.1">
    <property type="nucleotide sequence ID" value="NZ_NAAD01000017.1"/>
</dbReference>
<dbReference type="InterPro" id="IPR011051">
    <property type="entry name" value="RmlC_Cupin_sf"/>
</dbReference>
<dbReference type="Pfam" id="PF07883">
    <property type="entry name" value="Cupin_2"/>
    <property type="match status" value="1"/>
</dbReference>
<dbReference type="STRING" id="1969733.B5V00_12765"/>